<evidence type="ECO:0000313" key="1">
    <source>
        <dbReference type="EMBL" id="KKR49500.1"/>
    </source>
</evidence>
<comment type="caution">
    <text evidence="1">The sequence shown here is derived from an EMBL/GenBank/DDBJ whole genome shotgun (WGS) entry which is preliminary data.</text>
</comment>
<dbReference type="EMBL" id="LBYI01000025">
    <property type="protein sequence ID" value="KKR49500.1"/>
    <property type="molecule type" value="Genomic_DNA"/>
</dbReference>
<gene>
    <name evidence="1" type="ORF">UT84_C0025G0008</name>
</gene>
<reference evidence="1 2" key="1">
    <citation type="journal article" date="2015" name="Nature">
        <title>rRNA introns, odd ribosomes, and small enigmatic genomes across a large radiation of phyla.</title>
        <authorList>
            <person name="Brown C.T."/>
            <person name="Hug L.A."/>
            <person name="Thomas B.C."/>
            <person name="Sharon I."/>
            <person name="Castelle C.J."/>
            <person name="Singh A."/>
            <person name="Wilkins M.J."/>
            <person name="Williams K.H."/>
            <person name="Banfield J.F."/>
        </authorList>
    </citation>
    <scope>NUCLEOTIDE SEQUENCE [LARGE SCALE GENOMIC DNA]</scope>
</reference>
<dbReference type="Proteomes" id="UP000034531">
    <property type="component" value="Unassembled WGS sequence"/>
</dbReference>
<proteinExistence type="predicted"/>
<name>A0A0G0TR19_9BACT</name>
<dbReference type="AlphaFoldDB" id="A0A0G0TR19"/>
<accession>A0A0G0TR19</accession>
<evidence type="ECO:0000313" key="2">
    <source>
        <dbReference type="Proteomes" id="UP000034531"/>
    </source>
</evidence>
<sequence>MDHVGAKELLNELRDEISESLRCVMAREDMLRERIHHHWSRLTPHFVRKVILNHDHRVLNGLYECQATKKEDLGLIDLALKDIGRGNFSEAFSVLCAYRARVHEDIGCMKNDIFPDRNRIERLESMCARIDQVMADAD</sequence>
<protein>
    <submittedName>
        <fullName evidence="1">Uncharacterized protein</fullName>
    </submittedName>
</protein>
<organism evidence="1 2">
    <name type="scientific">Candidatus Curtissbacteria bacterium GW2011_GWA1_40_16</name>
    <dbReference type="NCBI Taxonomy" id="1618405"/>
    <lineage>
        <taxon>Bacteria</taxon>
        <taxon>Candidatus Curtissiibacteriota</taxon>
    </lineage>
</organism>